<name>A0A7X0TV84_9GAMM</name>
<dbReference type="Proteomes" id="UP000537141">
    <property type="component" value="Unassembled WGS sequence"/>
</dbReference>
<organism evidence="1 2">
    <name type="scientific">Thalassotalea piscium</name>
    <dbReference type="NCBI Taxonomy" id="1230533"/>
    <lineage>
        <taxon>Bacteria</taxon>
        <taxon>Pseudomonadati</taxon>
        <taxon>Pseudomonadota</taxon>
        <taxon>Gammaproteobacteria</taxon>
        <taxon>Alteromonadales</taxon>
        <taxon>Colwelliaceae</taxon>
        <taxon>Thalassotalea</taxon>
    </lineage>
</organism>
<comment type="caution">
    <text evidence="1">The sequence shown here is derived from an EMBL/GenBank/DDBJ whole genome shotgun (WGS) entry which is preliminary data.</text>
</comment>
<dbReference type="AlphaFoldDB" id="A0A7X0TV84"/>
<evidence type="ECO:0000313" key="2">
    <source>
        <dbReference type="Proteomes" id="UP000537141"/>
    </source>
</evidence>
<dbReference type="RefSeq" id="WP_184426918.1">
    <property type="nucleotide sequence ID" value="NZ_AP027362.1"/>
</dbReference>
<protein>
    <submittedName>
        <fullName evidence="1">Uncharacterized protein</fullName>
    </submittedName>
</protein>
<sequence>MHINNNAQANQIYQIQNIASNTSEHESGTTIQNKTTTKTDTVSISNAGFNAKSNWQKIADEYDVKNISQNEIGSMVSSLTDNKLISSKDGLYLMAPTSMNQDPEVKYDLLASMRKRLASAIANGSSPEHIKNTESALNIIEELKALSN</sequence>
<gene>
    <name evidence="1" type="ORF">HNQ55_003720</name>
</gene>
<evidence type="ECO:0000313" key="1">
    <source>
        <dbReference type="EMBL" id="MBB6545177.1"/>
    </source>
</evidence>
<keyword evidence="2" id="KW-1185">Reference proteome</keyword>
<proteinExistence type="predicted"/>
<accession>A0A7X0TV84</accession>
<reference evidence="1 2" key="1">
    <citation type="submission" date="2020-08" db="EMBL/GenBank/DDBJ databases">
        <title>Genomic Encyclopedia of Type Strains, Phase IV (KMG-IV): sequencing the most valuable type-strain genomes for metagenomic binning, comparative biology and taxonomic classification.</title>
        <authorList>
            <person name="Goeker M."/>
        </authorList>
    </citation>
    <scope>NUCLEOTIDE SEQUENCE [LARGE SCALE GENOMIC DNA]</scope>
    <source>
        <strain evidence="1 2">DSM 26287</strain>
    </source>
</reference>
<dbReference type="EMBL" id="JACHHU010000056">
    <property type="protein sequence ID" value="MBB6545177.1"/>
    <property type="molecule type" value="Genomic_DNA"/>
</dbReference>